<dbReference type="InterPro" id="IPR050570">
    <property type="entry name" value="Cell_wall_metabolism_enzyme"/>
</dbReference>
<evidence type="ECO:0000256" key="4">
    <source>
        <dbReference type="ARBA" id="ARBA00022801"/>
    </source>
</evidence>
<evidence type="ECO:0000256" key="3">
    <source>
        <dbReference type="ARBA" id="ARBA00022723"/>
    </source>
</evidence>
<evidence type="ECO:0000256" key="5">
    <source>
        <dbReference type="ARBA" id="ARBA00022833"/>
    </source>
</evidence>
<dbReference type="CDD" id="cd12797">
    <property type="entry name" value="M23_peptidase"/>
    <property type="match status" value="1"/>
</dbReference>
<proteinExistence type="predicted"/>
<comment type="caution">
    <text evidence="10">The sequence shown here is derived from an EMBL/GenBank/DDBJ whole genome shotgun (WGS) entry which is preliminary data.</text>
</comment>
<keyword evidence="2" id="KW-0645">Protease</keyword>
<name>A0ABQ4QYU5_9HYPH</name>
<evidence type="ECO:0000313" key="10">
    <source>
        <dbReference type="EMBL" id="GJD49821.1"/>
    </source>
</evidence>
<keyword evidence="8" id="KW-1133">Transmembrane helix</keyword>
<keyword evidence="5" id="KW-0862">Zinc</keyword>
<dbReference type="RefSeq" id="WP_269153013.1">
    <property type="nucleotide sequence ID" value="NZ_BPQH01000007.1"/>
</dbReference>
<dbReference type="PANTHER" id="PTHR21666">
    <property type="entry name" value="PEPTIDASE-RELATED"/>
    <property type="match status" value="1"/>
</dbReference>
<accession>A0ABQ4QYU5</accession>
<reference evidence="10" key="2">
    <citation type="submission" date="2021-08" db="EMBL/GenBank/DDBJ databases">
        <authorList>
            <person name="Tani A."/>
            <person name="Ola A."/>
            <person name="Ogura Y."/>
            <person name="Katsura K."/>
            <person name="Hayashi T."/>
        </authorList>
    </citation>
    <scope>NUCLEOTIDE SEQUENCE</scope>
    <source>
        <strain evidence="10">KCTC 52305</strain>
    </source>
</reference>
<protein>
    <recommendedName>
        <fullName evidence="9">M23ase beta-sheet core domain-containing protein</fullName>
    </recommendedName>
</protein>
<feature type="transmembrane region" description="Helical" evidence="8">
    <location>
        <begin position="34"/>
        <end position="56"/>
    </location>
</feature>
<dbReference type="PANTHER" id="PTHR21666:SF288">
    <property type="entry name" value="CELL DIVISION PROTEIN YTFB"/>
    <property type="match status" value="1"/>
</dbReference>
<keyword evidence="11" id="KW-1185">Reference proteome</keyword>
<feature type="domain" description="M23ase beta-sheet core" evidence="9">
    <location>
        <begin position="330"/>
        <end position="424"/>
    </location>
</feature>
<dbReference type="Proteomes" id="UP001055167">
    <property type="component" value="Unassembled WGS sequence"/>
</dbReference>
<feature type="region of interest" description="Disordered" evidence="7">
    <location>
        <begin position="164"/>
        <end position="207"/>
    </location>
</feature>
<keyword evidence="3" id="KW-0479">Metal-binding</keyword>
<keyword evidence="4" id="KW-0378">Hydrolase</keyword>
<sequence length="438" mass="45745">MPLTRLTTMPAARLRSLLAPPVPGAVWVVRRRTLALGGLAYAALALWASAATWFIVFHDQALAQFMERQSAQQYAYEERISALRVRLDRVATQKLLEQDGVENRIADLASRQVTLENRHAMLAGLSEQAGDGAGLPGADYGTAPILAPLTGPLPGIGGPVAEPRIAGEPKPVPVPSPTPESLGLRTDAGDGALTPAETGSRPSGPGATLRVAGLERALDGIEARQSLALDQILVRGRAEAARLRVAVAEIGLDAGRFLPARAGGVGGPLVPVGDGPFESAVIQAQRNLGELGLLRRVVRALPLRRPTVIDAGLSSTFGYRVDPFTRGLALHTGVDLKAEYGAPARAAAAGTVVSAEYSGGYGNMVEIDHGHGLATRYGHLSGFAVVPGQAVAAGQVVGRVGSTGRSTGPHLHYETRIDGEPVDPQRFLRAGTRLLAAR</sequence>
<evidence type="ECO:0000256" key="6">
    <source>
        <dbReference type="ARBA" id="ARBA00023049"/>
    </source>
</evidence>
<gene>
    <name evidence="10" type="ORF">OPKNFCMD_2555</name>
</gene>
<comment type="cofactor">
    <cofactor evidence="1">
        <name>Zn(2+)</name>
        <dbReference type="ChEBI" id="CHEBI:29105"/>
    </cofactor>
</comment>
<evidence type="ECO:0000256" key="8">
    <source>
        <dbReference type="SAM" id="Phobius"/>
    </source>
</evidence>
<dbReference type="Pfam" id="PF01551">
    <property type="entry name" value="Peptidase_M23"/>
    <property type="match status" value="1"/>
</dbReference>
<organism evidence="10 11">
    <name type="scientific">Methylobacterium crusticola</name>
    <dbReference type="NCBI Taxonomy" id="1697972"/>
    <lineage>
        <taxon>Bacteria</taxon>
        <taxon>Pseudomonadati</taxon>
        <taxon>Pseudomonadota</taxon>
        <taxon>Alphaproteobacteria</taxon>
        <taxon>Hyphomicrobiales</taxon>
        <taxon>Methylobacteriaceae</taxon>
        <taxon>Methylobacterium</taxon>
    </lineage>
</organism>
<dbReference type="InterPro" id="IPR016047">
    <property type="entry name" value="M23ase_b-sheet_dom"/>
</dbReference>
<dbReference type="Gene3D" id="2.70.70.10">
    <property type="entry name" value="Glucose Permease (Domain IIA)"/>
    <property type="match status" value="1"/>
</dbReference>
<evidence type="ECO:0000256" key="2">
    <source>
        <dbReference type="ARBA" id="ARBA00022670"/>
    </source>
</evidence>
<dbReference type="EMBL" id="BPQH01000007">
    <property type="protein sequence ID" value="GJD49821.1"/>
    <property type="molecule type" value="Genomic_DNA"/>
</dbReference>
<keyword evidence="8" id="KW-0472">Membrane</keyword>
<evidence type="ECO:0000313" key="11">
    <source>
        <dbReference type="Proteomes" id="UP001055167"/>
    </source>
</evidence>
<evidence type="ECO:0000259" key="9">
    <source>
        <dbReference type="Pfam" id="PF01551"/>
    </source>
</evidence>
<evidence type="ECO:0000256" key="1">
    <source>
        <dbReference type="ARBA" id="ARBA00001947"/>
    </source>
</evidence>
<dbReference type="SUPFAM" id="SSF51261">
    <property type="entry name" value="Duplicated hybrid motif"/>
    <property type="match status" value="1"/>
</dbReference>
<keyword evidence="6" id="KW-0482">Metalloprotease</keyword>
<reference evidence="10" key="1">
    <citation type="journal article" date="2021" name="Front. Microbiol.">
        <title>Comprehensive Comparative Genomics and Phenotyping of Methylobacterium Species.</title>
        <authorList>
            <person name="Alessa O."/>
            <person name="Ogura Y."/>
            <person name="Fujitani Y."/>
            <person name="Takami H."/>
            <person name="Hayashi T."/>
            <person name="Sahin N."/>
            <person name="Tani A."/>
        </authorList>
    </citation>
    <scope>NUCLEOTIDE SEQUENCE</scope>
    <source>
        <strain evidence="10">KCTC 52305</strain>
    </source>
</reference>
<dbReference type="InterPro" id="IPR011055">
    <property type="entry name" value="Dup_hybrid_motif"/>
</dbReference>
<keyword evidence="8" id="KW-0812">Transmembrane</keyword>
<evidence type="ECO:0000256" key="7">
    <source>
        <dbReference type="SAM" id="MobiDB-lite"/>
    </source>
</evidence>